<evidence type="ECO:0000313" key="1">
    <source>
        <dbReference type="EMBL" id="PKC58414.1"/>
    </source>
</evidence>
<dbReference type="EMBL" id="LLXH01001551">
    <property type="protein sequence ID" value="PKC58414.1"/>
    <property type="molecule type" value="Genomic_DNA"/>
</dbReference>
<organism evidence="1 2">
    <name type="scientific">Rhizophagus irregularis</name>
    <dbReference type="NCBI Taxonomy" id="588596"/>
    <lineage>
        <taxon>Eukaryota</taxon>
        <taxon>Fungi</taxon>
        <taxon>Fungi incertae sedis</taxon>
        <taxon>Mucoromycota</taxon>
        <taxon>Glomeromycotina</taxon>
        <taxon>Glomeromycetes</taxon>
        <taxon>Glomerales</taxon>
        <taxon>Glomeraceae</taxon>
        <taxon>Rhizophagus</taxon>
    </lineage>
</organism>
<dbReference type="AlphaFoldDB" id="A0A2N0R538"/>
<dbReference type="Proteomes" id="UP000232688">
    <property type="component" value="Unassembled WGS sequence"/>
</dbReference>
<reference evidence="1 2" key="1">
    <citation type="submission" date="2017-10" db="EMBL/GenBank/DDBJ databases">
        <title>Extensive intraspecific genome diversity in a model arbuscular mycorrhizal fungus.</title>
        <authorList>
            <person name="Chen E.C.H."/>
            <person name="Morin E."/>
            <person name="Baudet D."/>
            <person name="Noel J."/>
            <person name="Ndikumana S."/>
            <person name="Charron P."/>
            <person name="St-Onge C."/>
            <person name="Giorgi J."/>
            <person name="Grigoriev I.V."/>
            <person name="Roux C."/>
            <person name="Martin F.M."/>
            <person name="Corradi N."/>
        </authorList>
    </citation>
    <scope>NUCLEOTIDE SEQUENCE [LARGE SCALE GENOMIC DNA]</scope>
    <source>
        <strain evidence="1 2">A1</strain>
    </source>
</reference>
<comment type="caution">
    <text evidence="1">The sequence shown here is derived from an EMBL/GenBank/DDBJ whole genome shotgun (WGS) entry which is preliminary data.</text>
</comment>
<dbReference type="VEuPathDB" id="FungiDB:FUN_020908"/>
<proteinExistence type="predicted"/>
<reference evidence="1 2" key="2">
    <citation type="submission" date="2017-10" db="EMBL/GenBank/DDBJ databases">
        <title>Genome analyses suggest a sexual origin of heterokaryosis in a supposedly ancient asexual fungus.</title>
        <authorList>
            <person name="Corradi N."/>
            <person name="Sedzielewska K."/>
            <person name="Noel J."/>
            <person name="Charron P."/>
            <person name="Farinelli L."/>
            <person name="Marton T."/>
            <person name="Kruger M."/>
            <person name="Pelin A."/>
            <person name="Brachmann A."/>
            <person name="Corradi N."/>
        </authorList>
    </citation>
    <scope>NUCLEOTIDE SEQUENCE [LARGE SCALE GENOMIC DNA]</scope>
    <source>
        <strain evidence="1 2">A1</strain>
    </source>
</reference>
<dbReference type="VEuPathDB" id="FungiDB:RhiirA1_471009"/>
<evidence type="ECO:0000313" key="2">
    <source>
        <dbReference type="Proteomes" id="UP000232688"/>
    </source>
</evidence>
<accession>A0A2N0R538</accession>
<name>A0A2N0R538_9GLOM</name>
<sequence>MVQLLTLHHQSKWHSLIQNYWNAVSHKDFAVRFKNIKEIYEFIDLGKRIAILKETIERSFQKHEELIKQEIRFNLQNWSSDDTSDKTDKIRDKYLDLIKTELEKVLGNNQSTMCEECMKTHKVRIDLEEYLKNKNNEKLKQMLEASFIRKGISSESLDLINKNLESILKYMPNKGFSDYERKQKVEQVWNSLRNHILSKEDIISIEKEIDKEVENECTSPYMELIHLNALEEKLKNLINKIFENRAAKYFYHGVIRDLGREINYIISQLNFSPDFKWNVHLYALLEFKLKMIEFQKDWDKENTQLGMLDQKKDEYLNIIDTRLQYGHRLISEGHIAGDYLLRVIHKLAMNAGNRERIDEVLGLSWMSNAETIRLKYFAELASQVYIGNKNEAIEYFLYPQQNIETWFKNQVNGHTSGKPRKKYEDTFDAEFKRVFQEIRNCQNFEEIRNFISDYMTQVDNMDYKLDLNRNQIITESDLNILRENIEKELKVKRNSRNEPFKNPSNDKTVMGRIGCTESCFWCGALCWGNRDHHTDNSSTKTHHTSHQPRGLALVIIHETGELNSASCHDLGSTWNVFYRGKGPINWEVAKTIDFSDWKFDAHCNYHFNDLMRWFFAWLHQDLVEYRDDAIQASYDKLSKYYCVELDYNSIMSKLIASIK</sequence>
<protein>
    <recommendedName>
        <fullName evidence="3">Interferon-induced very large GTPase 1-like</fullName>
    </recommendedName>
</protein>
<dbReference type="VEuPathDB" id="FungiDB:RhiirFUN_000249"/>
<gene>
    <name evidence="1" type="ORF">RhiirA1_471009</name>
</gene>
<evidence type="ECO:0008006" key="3">
    <source>
        <dbReference type="Google" id="ProtNLM"/>
    </source>
</evidence>